<dbReference type="EMBL" id="KK852904">
    <property type="protein sequence ID" value="KDR14021.1"/>
    <property type="molecule type" value="Genomic_DNA"/>
</dbReference>
<evidence type="ECO:0000313" key="3">
    <source>
        <dbReference type="EMBL" id="KDR14021.1"/>
    </source>
</evidence>
<reference evidence="3 4" key="1">
    <citation type="journal article" date="2014" name="Nat. Commun.">
        <title>Molecular traces of alternative social organization in a termite genome.</title>
        <authorList>
            <person name="Terrapon N."/>
            <person name="Li C."/>
            <person name="Robertson H.M."/>
            <person name="Ji L."/>
            <person name="Meng X."/>
            <person name="Booth W."/>
            <person name="Chen Z."/>
            <person name="Childers C.P."/>
            <person name="Glastad K.M."/>
            <person name="Gokhale K."/>
            <person name="Gowin J."/>
            <person name="Gronenberg W."/>
            <person name="Hermansen R.A."/>
            <person name="Hu H."/>
            <person name="Hunt B.G."/>
            <person name="Huylmans A.K."/>
            <person name="Khalil S.M."/>
            <person name="Mitchell R.D."/>
            <person name="Munoz-Torres M.C."/>
            <person name="Mustard J.A."/>
            <person name="Pan H."/>
            <person name="Reese J.T."/>
            <person name="Scharf M.E."/>
            <person name="Sun F."/>
            <person name="Vogel H."/>
            <person name="Xiao J."/>
            <person name="Yang W."/>
            <person name="Yang Z."/>
            <person name="Yang Z."/>
            <person name="Zhou J."/>
            <person name="Zhu J."/>
            <person name="Brent C.S."/>
            <person name="Elsik C.G."/>
            <person name="Goodisman M.A."/>
            <person name="Liberles D.A."/>
            <person name="Roe R.M."/>
            <person name="Vargo E.L."/>
            <person name="Vilcinskas A."/>
            <person name="Wang J."/>
            <person name="Bornberg-Bauer E."/>
            <person name="Korb J."/>
            <person name="Zhang G."/>
            <person name="Liebig J."/>
        </authorList>
    </citation>
    <scope>NUCLEOTIDE SEQUENCE [LARGE SCALE GENOMIC DNA]</scope>
    <source>
        <tissue evidence="3">Whole organism</tissue>
    </source>
</reference>
<keyword evidence="2" id="KW-0732">Signal</keyword>
<feature type="chain" id="PRO_5012429679" evidence="2">
    <location>
        <begin position="16"/>
        <end position="183"/>
    </location>
</feature>
<protein>
    <submittedName>
        <fullName evidence="3">Uncharacterized protein</fullName>
    </submittedName>
</protein>
<keyword evidence="4" id="KW-1185">Reference proteome</keyword>
<dbReference type="OrthoDB" id="10614194at2759"/>
<dbReference type="AlphaFoldDB" id="A0A067QUZ9"/>
<accession>A0A067QUZ9</accession>
<gene>
    <name evidence="3" type="ORF">L798_11681</name>
</gene>
<dbReference type="Proteomes" id="UP000027135">
    <property type="component" value="Unassembled WGS sequence"/>
</dbReference>
<evidence type="ECO:0000313" key="4">
    <source>
        <dbReference type="Proteomes" id="UP000027135"/>
    </source>
</evidence>
<evidence type="ECO:0000256" key="2">
    <source>
        <dbReference type="SAM" id="SignalP"/>
    </source>
</evidence>
<organism evidence="3 4">
    <name type="scientific">Zootermopsis nevadensis</name>
    <name type="common">Dampwood termite</name>
    <dbReference type="NCBI Taxonomy" id="136037"/>
    <lineage>
        <taxon>Eukaryota</taxon>
        <taxon>Metazoa</taxon>
        <taxon>Ecdysozoa</taxon>
        <taxon>Arthropoda</taxon>
        <taxon>Hexapoda</taxon>
        <taxon>Insecta</taxon>
        <taxon>Pterygota</taxon>
        <taxon>Neoptera</taxon>
        <taxon>Polyneoptera</taxon>
        <taxon>Dictyoptera</taxon>
        <taxon>Blattodea</taxon>
        <taxon>Blattoidea</taxon>
        <taxon>Termitoidae</taxon>
        <taxon>Termopsidae</taxon>
        <taxon>Zootermopsis</taxon>
    </lineage>
</organism>
<sequence length="183" mass="19999">MKLFTVLFCIGVVLADRASTYKISARDVEGGSTGKLQEVQFGDVAQERSPMSRLFIATLSKGSEHTQEAELPVKEVRAVAGSDQTSKGDPRSKRSPHRRFKGCFSCGHGGGGYYVQPYYPKPVYVETYYIKPVAYVQPVYQKPVYSYPQYSSGCSTCGGDSGSFSYSQSSASSSSYSYGYGKK</sequence>
<proteinExistence type="predicted"/>
<feature type="region of interest" description="Disordered" evidence="1">
    <location>
        <begin position="77"/>
        <end position="97"/>
    </location>
</feature>
<dbReference type="InParanoid" id="A0A067QUZ9"/>
<feature type="signal peptide" evidence="2">
    <location>
        <begin position="1"/>
        <end position="15"/>
    </location>
</feature>
<evidence type="ECO:0000256" key="1">
    <source>
        <dbReference type="SAM" id="MobiDB-lite"/>
    </source>
</evidence>
<name>A0A067QUZ9_ZOONE</name>